<feature type="signal peptide" evidence="21">
    <location>
        <begin position="1"/>
        <end position="15"/>
    </location>
</feature>
<protein>
    <recommendedName>
        <fullName evidence="17">Melanotransferrin</fullName>
    </recommendedName>
</protein>
<evidence type="ECO:0000256" key="19">
    <source>
        <dbReference type="PIRSR" id="PIRSR002549-3"/>
    </source>
</evidence>
<dbReference type="InterPro" id="IPR001156">
    <property type="entry name" value="Transferrin-like_dom"/>
</dbReference>
<keyword evidence="24" id="KW-1185">Reference proteome</keyword>
<evidence type="ECO:0000256" key="7">
    <source>
        <dbReference type="ARBA" id="ARBA00022729"/>
    </source>
</evidence>
<comment type="caution">
    <text evidence="23">The sequence shown here is derived from an EMBL/GenBank/DDBJ whole genome shotgun (WGS) entry which is preliminary data.</text>
</comment>
<dbReference type="GO" id="GO:0055037">
    <property type="term" value="C:recycling endosome"/>
    <property type="evidence" value="ECO:0007669"/>
    <property type="project" value="TreeGrafter"/>
</dbReference>
<feature type="disulfide bond" evidence="20">
    <location>
        <begin position="25"/>
        <end position="62"/>
    </location>
</feature>
<evidence type="ECO:0000313" key="24">
    <source>
        <dbReference type="Proteomes" id="UP000562238"/>
    </source>
</evidence>
<evidence type="ECO:0000256" key="20">
    <source>
        <dbReference type="PIRSR" id="PIRSR002549-4"/>
    </source>
</evidence>
<feature type="disulfide bond" evidence="20">
    <location>
        <begin position="35"/>
        <end position="53"/>
    </location>
</feature>
<feature type="disulfide bond" evidence="20">
    <location>
        <begin position="505"/>
        <end position="710"/>
    </location>
</feature>
<feature type="binding site" evidence="18">
    <location>
        <position position="479"/>
    </location>
    <ligand>
        <name>hydrogencarbonate</name>
        <dbReference type="ChEBI" id="CHEBI:17544"/>
        <label>1</label>
    </ligand>
</feature>
<comment type="subcellular location">
    <subcellularLocation>
        <location evidence="1">Cell membrane</location>
        <topology evidence="1">Lipid-anchor</topology>
        <topology evidence="1">GPI-anchor</topology>
    </subcellularLocation>
</comment>
<keyword evidence="15" id="KW-0449">Lipoprotein</keyword>
<keyword evidence="5" id="KW-0336">GPI-anchor</keyword>
<evidence type="ECO:0000256" key="5">
    <source>
        <dbReference type="ARBA" id="ARBA00022622"/>
    </source>
</evidence>
<dbReference type="PANTHER" id="PTHR11485">
    <property type="entry name" value="TRANSFERRIN"/>
    <property type="match status" value="1"/>
</dbReference>
<evidence type="ECO:0000256" key="4">
    <source>
        <dbReference type="ARBA" id="ARBA00022496"/>
    </source>
</evidence>
<dbReference type="FunFam" id="3.40.190.10:FF:000108">
    <property type="entry name" value="melanotransferrin"/>
    <property type="match status" value="2"/>
</dbReference>
<dbReference type="SUPFAM" id="SSF53850">
    <property type="entry name" value="Periplasmic binding protein-like II"/>
    <property type="match status" value="2"/>
</dbReference>
<feature type="binding site" evidence="18">
    <location>
        <position position="485"/>
    </location>
    <ligand>
        <name>hydrogencarbonate</name>
        <dbReference type="ChEBI" id="CHEBI:17544"/>
        <label>1</label>
    </ligand>
</feature>
<dbReference type="GO" id="GO:0046872">
    <property type="term" value="F:metal ion binding"/>
    <property type="evidence" value="ECO:0007669"/>
    <property type="project" value="UniProtKB-KW"/>
</dbReference>
<feature type="disulfide bond" evidence="20">
    <location>
        <begin position="533"/>
        <end position="546"/>
    </location>
</feature>
<feature type="disulfide bond" evidence="20">
    <location>
        <begin position="519"/>
        <end position="536"/>
    </location>
</feature>
<keyword evidence="3" id="KW-1003">Cell membrane</keyword>
<keyword evidence="7 21" id="KW-0732">Signal</keyword>
<feature type="disulfide bond" evidence="20">
    <location>
        <begin position="173"/>
        <end position="190"/>
    </location>
</feature>
<dbReference type="GO" id="GO:0005615">
    <property type="term" value="C:extracellular space"/>
    <property type="evidence" value="ECO:0007669"/>
    <property type="project" value="InterPro"/>
</dbReference>
<dbReference type="SMART" id="SM00094">
    <property type="entry name" value="TR_FER"/>
    <property type="match status" value="2"/>
</dbReference>
<sequence>AQMCFIIFSLGVVFAALSLERIRWCTVSDQELSKCNDMSKAFGGAGILPPLDCTKGGSAANCTQMIKDDLADAVTLDGRLIYQAGKEYGLKPVVGEVYDQEIGTSYYAVAVVKKSSNITINSLKGVSSCHTGINRTAGWDVPVGYLIDSGRLAAMGCDLPKGKTVSDYFNASCVPGANGINYPKSLCQLCKGDSAGQNKCEQNSQERYYDYSGAFRCLAEGAGEVAFVKHSTVPENTDGESLSSWAQRLRSQDFQLLCRNGNTADVTEWRTCHLARIPAHAVVVRPDTDGTVVFQLLNQGQQRFNGVGTKFQMFDSTAYGAQNLLFRDLTTELVAITAQNYQAWLGDEYLHAVEALSCDPNTLPESLSWCVISTEEIWKCGEMAVAFKKKNLKPAIQCISAKTKEQCMELIQKKESDAVVLGGADIYTAGKTYGLVPAAGESYSADDNSNAYYAVALVKRNLSNAFTISDLKGKKSCHTGLGRAAGWNIPIGMLIKRGIIKTRGCNIPQAVSEFFSASCVPSAKQDNYPPKLCQLCIGDDSGNNKCSAGSQERYYSYSGAFRCLAEDSGDVAFVKHSTVFENTDGKNTDSWAQNLRSSDFQLLCPNGARAEVTQFAECHLAQVPAQAIMVHPDTRIFALYGLLDKAQVYFGNSSNGNGFKMFDSSTFHGKNLIFKDSAVEIVPVEERRTYAKWLGSEYIESIEGMQTPQCSGAGNKLRQYLLTTTVVSLLTLCQVQGLN</sequence>
<comment type="function">
    <text evidence="16">Involved in iron cellular uptake. Seems to be internalized and then recycled back to the cell membrane. Binds a single atom of iron per subunit. Could also bind zinc.</text>
</comment>
<evidence type="ECO:0000256" key="1">
    <source>
        <dbReference type="ARBA" id="ARBA00004609"/>
    </source>
</evidence>
<evidence type="ECO:0000256" key="14">
    <source>
        <dbReference type="ARBA" id="ARBA00023180"/>
    </source>
</evidence>
<dbReference type="InterPro" id="IPR016357">
    <property type="entry name" value="Transferrin"/>
</dbReference>
<evidence type="ECO:0000256" key="6">
    <source>
        <dbReference type="ARBA" id="ARBA00022723"/>
    </source>
</evidence>
<dbReference type="PIRSF" id="PIRSF002549">
    <property type="entry name" value="Transferrin"/>
    <property type="match status" value="1"/>
</dbReference>
<feature type="binding site" evidence="18">
    <location>
        <position position="483"/>
    </location>
    <ligand>
        <name>hydrogencarbonate</name>
        <dbReference type="ChEBI" id="CHEBI:17544"/>
        <label>1</label>
    </ligand>
</feature>
<dbReference type="Proteomes" id="UP000562238">
    <property type="component" value="Unassembled WGS sequence"/>
</dbReference>
<evidence type="ECO:0000256" key="2">
    <source>
        <dbReference type="ARBA" id="ARBA00022448"/>
    </source>
</evidence>
<feature type="binding site" evidence="19">
    <location>
        <position position="557"/>
    </location>
    <ligand>
        <name>Fe(3+)</name>
        <dbReference type="ChEBI" id="CHEBI:29034"/>
        <label>2</label>
    </ligand>
</feature>
<feature type="non-terminal residue" evidence="23">
    <location>
        <position position="1"/>
    </location>
</feature>
<gene>
    <name evidence="23" type="primary">Meltf</name>
    <name evidence="23" type="ORF">CIRPEC_R03673</name>
</gene>
<keyword evidence="4" id="KW-0410">Iron transport</keyword>
<evidence type="ECO:0000259" key="22">
    <source>
        <dbReference type="PROSITE" id="PS51408"/>
    </source>
</evidence>
<feature type="binding site" evidence="18">
    <location>
        <position position="486"/>
    </location>
    <ligand>
        <name>hydrogencarbonate</name>
        <dbReference type="ChEBI" id="CHEBI:17544"/>
        <label>2</label>
    </ligand>
</feature>
<feature type="disulfide bond" evidence="20">
    <location>
        <begin position="370"/>
        <end position="407"/>
    </location>
</feature>
<evidence type="ECO:0000256" key="15">
    <source>
        <dbReference type="ARBA" id="ARBA00023288"/>
    </source>
</evidence>
<dbReference type="GO" id="GO:0005769">
    <property type="term" value="C:early endosome"/>
    <property type="evidence" value="ECO:0007669"/>
    <property type="project" value="TreeGrafter"/>
</dbReference>
<feature type="chain" id="PRO_5029701627" description="Melanotransferrin" evidence="21">
    <location>
        <begin position="16"/>
        <end position="739"/>
    </location>
</feature>
<dbReference type="PROSITE" id="PS00206">
    <property type="entry name" value="TRANSFERRIN_LIKE_2"/>
    <property type="match status" value="2"/>
</dbReference>
<dbReference type="PROSITE" id="PS51408">
    <property type="entry name" value="TRANSFERRIN_LIKE_4"/>
    <property type="match status" value="2"/>
</dbReference>
<dbReference type="GO" id="GO:0006826">
    <property type="term" value="P:iron ion transport"/>
    <property type="evidence" value="ECO:0007669"/>
    <property type="project" value="UniProtKB-KW"/>
</dbReference>
<proteinExistence type="predicted"/>
<feature type="binding site" evidence="18">
    <location>
        <position position="138"/>
    </location>
    <ligand>
        <name>hydrogencarbonate</name>
        <dbReference type="ChEBI" id="CHEBI:17544"/>
        <label>1</label>
    </ligand>
</feature>
<feature type="binding site" evidence="18">
    <location>
        <position position="135"/>
    </location>
    <ligand>
        <name>hydrogencarbonate</name>
        <dbReference type="ChEBI" id="CHEBI:17544"/>
        <label>1</label>
    </ligand>
</feature>
<feature type="binding site" evidence="18">
    <location>
        <position position="137"/>
    </location>
    <ligand>
        <name>hydrogencarbonate</name>
        <dbReference type="ChEBI" id="CHEBI:17544"/>
        <label>1</label>
    </ligand>
</feature>
<dbReference type="PANTHER" id="PTHR11485:SF21">
    <property type="entry name" value="MELANOTRANSFERRIN"/>
    <property type="match status" value="1"/>
</dbReference>
<feature type="domain" description="Transferrin-like" evidence="22">
    <location>
        <begin position="367"/>
        <end position="707"/>
    </location>
</feature>
<dbReference type="Gene3D" id="3.40.190.10">
    <property type="entry name" value="Periplasmic binding protein-like II"/>
    <property type="match status" value="4"/>
</dbReference>
<feature type="disulfide bond" evidence="20">
    <location>
        <begin position="129"/>
        <end position="217"/>
    </location>
</feature>
<keyword evidence="10 19" id="KW-0408">Iron</keyword>
<feature type="disulfide bond" evidence="20">
    <location>
        <begin position="187"/>
        <end position="200"/>
    </location>
</feature>
<dbReference type="PROSITE" id="PS00207">
    <property type="entry name" value="TRANSFERRIN_LIKE_3"/>
    <property type="match status" value="2"/>
</dbReference>
<feature type="binding site" evidence="19">
    <location>
        <position position="106"/>
    </location>
    <ligand>
        <name>Fe(3+)</name>
        <dbReference type="ChEBI" id="CHEBI:29034"/>
        <label>1</label>
    </ligand>
</feature>
<dbReference type="Pfam" id="PF00405">
    <property type="entry name" value="Transferrin"/>
    <property type="match status" value="2"/>
</dbReference>
<feature type="domain" description="Transferrin-like" evidence="22">
    <location>
        <begin position="22"/>
        <end position="358"/>
    </location>
</feature>
<evidence type="ECO:0000256" key="18">
    <source>
        <dbReference type="PIRSR" id="PIRSR002549-2"/>
    </source>
</evidence>
<keyword evidence="13 20" id="KW-1015">Disulfide bond</keyword>
<organism evidence="23 24">
    <name type="scientific">Circaetus pectoralis</name>
    <name type="common">black-chested snake-eagle</name>
    <dbReference type="NCBI Taxonomy" id="321084"/>
    <lineage>
        <taxon>Eukaryota</taxon>
        <taxon>Metazoa</taxon>
        <taxon>Chordata</taxon>
        <taxon>Craniata</taxon>
        <taxon>Vertebrata</taxon>
        <taxon>Euteleostomi</taxon>
        <taxon>Archelosauria</taxon>
        <taxon>Archosauria</taxon>
        <taxon>Dinosauria</taxon>
        <taxon>Saurischia</taxon>
        <taxon>Theropoda</taxon>
        <taxon>Coelurosauria</taxon>
        <taxon>Aves</taxon>
        <taxon>Neognathae</taxon>
        <taxon>Neoaves</taxon>
        <taxon>Telluraves</taxon>
        <taxon>Accipitrimorphae</taxon>
        <taxon>Accipitriformes</taxon>
        <taxon>Accipitridae</taxon>
        <taxon>Accipitrinae</taxon>
        <taxon>Circaetus</taxon>
    </lineage>
</organism>
<keyword evidence="8" id="KW-0677">Repeat</keyword>
<feature type="binding site" evidence="19">
    <location>
        <position position="452"/>
    </location>
    <ligand>
        <name>Fe(3+)</name>
        <dbReference type="ChEBI" id="CHEBI:29034"/>
        <label>1</label>
    </ligand>
</feature>
<evidence type="ECO:0000256" key="17">
    <source>
        <dbReference type="ARBA" id="ARBA00072985"/>
    </source>
</evidence>
<dbReference type="PRINTS" id="PR00422">
    <property type="entry name" value="TRANSFERRIN"/>
</dbReference>
<evidence type="ECO:0000256" key="16">
    <source>
        <dbReference type="ARBA" id="ARBA00054140"/>
    </source>
</evidence>
<dbReference type="GO" id="GO:0005886">
    <property type="term" value="C:plasma membrane"/>
    <property type="evidence" value="ECO:0007669"/>
    <property type="project" value="UniProtKB-SubCell"/>
</dbReference>
<evidence type="ECO:0000256" key="13">
    <source>
        <dbReference type="ARBA" id="ARBA00023157"/>
    </source>
</evidence>
<evidence type="ECO:0000256" key="9">
    <source>
        <dbReference type="ARBA" id="ARBA00022833"/>
    </source>
</evidence>
<keyword evidence="14" id="KW-0325">Glycoprotein</keyword>
<keyword evidence="2" id="KW-0813">Transport</keyword>
<dbReference type="AlphaFoldDB" id="A0A7L3ZPG8"/>
<keyword evidence="9" id="KW-0862">Zinc</keyword>
<dbReference type="InterPro" id="IPR018195">
    <property type="entry name" value="Transferrin_Fe_BS"/>
</dbReference>
<dbReference type="EMBL" id="VZZV01000112">
    <property type="protein sequence ID" value="NXW15485.1"/>
    <property type="molecule type" value="Genomic_DNA"/>
</dbReference>
<reference evidence="23 24" key="1">
    <citation type="submission" date="2019-09" db="EMBL/GenBank/DDBJ databases">
        <title>Bird 10,000 Genomes (B10K) Project - Family phase.</title>
        <authorList>
            <person name="Zhang G."/>
        </authorList>
    </citation>
    <scope>NUCLEOTIDE SEQUENCE [LARGE SCALE GENOMIC DNA]</scope>
    <source>
        <strain evidence="23">B10K-DU-010-60</strain>
        <tissue evidence="23">Muscle</tissue>
    </source>
</reference>
<evidence type="ECO:0000256" key="21">
    <source>
        <dbReference type="SAM" id="SignalP"/>
    </source>
</evidence>
<evidence type="ECO:0000256" key="8">
    <source>
        <dbReference type="ARBA" id="ARBA00022737"/>
    </source>
</evidence>
<evidence type="ECO:0000256" key="10">
    <source>
        <dbReference type="ARBA" id="ARBA00023004"/>
    </source>
</evidence>
<feature type="binding site" evidence="18">
    <location>
        <position position="131"/>
    </location>
    <ligand>
        <name>hydrogencarbonate</name>
        <dbReference type="ChEBI" id="CHEBI:17544"/>
        <label>1</label>
    </ligand>
</feature>
<feature type="binding site" evidence="19">
    <location>
        <position position="77"/>
    </location>
    <ligand>
        <name>Fe(3+)</name>
        <dbReference type="ChEBI" id="CHEBI:29034"/>
        <label>1</label>
    </ligand>
</feature>
<feature type="binding site" evidence="19">
    <location>
        <position position="280"/>
    </location>
    <ligand>
        <name>Fe(3+)</name>
        <dbReference type="ChEBI" id="CHEBI:29034"/>
        <label>1</label>
    </ligand>
</feature>
<feature type="disulfide bond" evidence="20">
    <location>
        <begin position="604"/>
        <end position="618"/>
    </location>
</feature>
<feature type="disulfide bond" evidence="20">
    <location>
        <begin position="380"/>
        <end position="398"/>
    </location>
</feature>
<evidence type="ECO:0000256" key="12">
    <source>
        <dbReference type="ARBA" id="ARBA00023136"/>
    </source>
</evidence>
<evidence type="ECO:0000256" key="11">
    <source>
        <dbReference type="ARBA" id="ARBA00023065"/>
    </source>
</evidence>
<feature type="disulfide bond" evidence="20">
    <location>
        <begin position="477"/>
        <end position="563"/>
    </location>
</feature>
<keyword evidence="12" id="KW-0472">Membrane</keyword>
<dbReference type="PROSITE" id="PS00205">
    <property type="entry name" value="TRANSFERRIN_LIKE_1"/>
    <property type="match status" value="1"/>
</dbReference>
<feature type="non-terminal residue" evidence="23">
    <location>
        <position position="739"/>
    </location>
</feature>
<feature type="binding site" evidence="19">
    <location>
        <position position="211"/>
    </location>
    <ligand>
        <name>Fe(3+)</name>
        <dbReference type="ChEBI" id="CHEBI:29034"/>
        <label>1</label>
    </ligand>
</feature>
<evidence type="ECO:0000313" key="23">
    <source>
        <dbReference type="EMBL" id="NXW15485.1"/>
    </source>
</evidence>
<evidence type="ECO:0000256" key="3">
    <source>
        <dbReference type="ARBA" id="ARBA00022475"/>
    </source>
</evidence>
<accession>A0A7L3ZPG8</accession>
<feature type="disulfide bond" evidence="20">
    <location>
        <begin position="258"/>
        <end position="272"/>
    </location>
</feature>
<keyword evidence="6 19" id="KW-0479">Metal-binding</keyword>
<name>A0A7L3ZPG8_9AVES</name>
<dbReference type="GO" id="GO:0098552">
    <property type="term" value="C:side of membrane"/>
    <property type="evidence" value="ECO:0007669"/>
    <property type="project" value="UniProtKB-KW"/>
</dbReference>
<keyword evidence="11" id="KW-0406">Ion transport</keyword>